<feature type="compositionally biased region" description="Basic residues" evidence="1">
    <location>
        <begin position="116"/>
        <end position="130"/>
    </location>
</feature>
<proteinExistence type="predicted"/>
<evidence type="ECO:0000256" key="1">
    <source>
        <dbReference type="SAM" id="MobiDB-lite"/>
    </source>
</evidence>
<evidence type="ECO:0000259" key="2">
    <source>
        <dbReference type="Pfam" id="PF14214"/>
    </source>
</evidence>
<feature type="region of interest" description="Disordered" evidence="1">
    <location>
        <begin position="109"/>
        <end position="144"/>
    </location>
</feature>
<evidence type="ECO:0000313" key="4">
    <source>
        <dbReference type="Proteomes" id="UP000597762"/>
    </source>
</evidence>
<name>A0A812BQB2_ACAPH</name>
<feature type="domain" description="Helitron helicase-like" evidence="2">
    <location>
        <begin position="491"/>
        <end position="633"/>
    </location>
</feature>
<sequence>MVPTRPTSVRQQLKTLNTINVTHAEQATAEEHIITPVTDDHLLQPLLCTLLRAVAMTNPAPLQRLQKHPGETTLAGVLKKPHRQRESGRRKPRARIEKLLAMQPTLLQLPFDGPRRPRLKKPHVTQRKLRQPPFDGTRNPWLRKPHAMQSTPLQLLLQGRRKVPRKSAQGGNAMQFSTSAATERLERLQRRHAQRGLCSPPKQFWFKLAFNYEPVLRLSGRKDLQIGSMSVVCGHCNAKKWPGESAGLFCSDGKVQLPPFQELPAPLKALLEGSSPDSKHFLAKIRQYNCAFQMTSFGGNAFREVAWNPTFKVQGQVYHRIGSLLPETATDSAFLYFIADYNQQADARMGIIPENDTGQDNHPRRDIIMSLQQMLHETNSYVHRFKYALENNTSSDFIIVIEADKRPQGEHERRYNAPASNEVSVIVSGDQHNRRDIVIESRGSGLRRISETHRSYDALQYPLLFPYGEDGYHFGILQNGSTLKTVSCRSFYAYLLMVHEGAFNHLHRSRQLFHQFIVDMAAKMESERLCYIRLNQTKLRCDSYIHFRDALRNDADPRNIGKMGILPATFTGSPRYMHVRTQDAMTYVHKYGRPDLFMTFTCNSKWYAIAKELMPGQSAYDREDFIARVYHLNETLSPVVWITIAPCNGAGPTLRAIQASKKTRKGIHGSLIATGMFLLATPFTRS</sequence>
<gene>
    <name evidence="3" type="ORF">SPHA_20211</name>
</gene>
<dbReference type="InterPro" id="IPR025476">
    <property type="entry name" value="Helitron_helicase-like"/>
</dbReference>
<dbReference type="PANTHER" id="PTHR45786:SF74">
    <property type="entry name" value="ATP-DEPENDENT DNA HELICASE"/>
    <property type="match status" value="1"/>
</dbReference>
<accession>A0A812BQB2</accession>
<dbReference type="EMBL" id="CAHIKZ030000741">
    <property type="protein sequence ID" value="CAE1236411.1"/>
    <property type="molecule type" value="Genomic_DNA"/>
</dbReference>
<dbReference type="OrthoDB" id="6128111at2759"/>
<protein>
    <recommendedName>
        <fullName evidence="2">Helitron helicase-like domain-containing protein</fullName>
    </recommendedName>
</protein>
<dbReference type="Proteomes" id="UP000597762">
    <property type="component" value="Unassembled WGS sequence"/>
</dbReference>
<dbReference type="PANTHER" id="PTHR45786">
    <property type="entry name" value="DNA BINDING PROTEIN-LIKE"/>
    <property type="match status" value="1"/>
</dbReference>
<dbReference type="AlphaFoldDB" id="A0A812BQB2"/>
<reference evidence="3" key="1">
    <citation type="submission" date="2021-01" db="EMBL/GenBank/DDBJ databases">
        <authorList>
            <person name="Li R."/>
            <person name="Bekaert M."/>
        </authorList>
    </citation>
    <scope>NUCLEOTIDE SEQUENCE</scope>
    <source>
        <strain evidence="3">Farmed</strain>
    </source>
</reference>
<organism evidence="3 4">
    <name type="scientific">Acanthosepion pharaonis</name>
    <name type="common">Pharaoh cuttlefish</name>
    <name type="synonym">Sepia pharaonis</name>
    <dbReference type="NCBI Taxonomy" id="158019"/>
    <lineage>
        <taxon>Eukaryota</taxon>
        <taxon>Metazoa</taxon>
        <taxon>Spiralia</taxon>
        <taxon>Lophotrochozoa</taxon>
        <taxon>Mollusca</taxon>
        <taxon>Cephalopoda</taxon>
        <taxon>Coleoidea</taxon>
        <taxon>Decapodiformes</taxon>
        <taxon>Sepiida</taxon>
        <taxon>Sepiina</taxon>
        <taxon>Sepiidae</taxon>
        <taxon>Acanthosepion</taxon>
    </lineage>
</organism>
<evidence type="ECO:0000313" key="3">
    <source>
        <dbReference type="EMBL" id="CAE1236411.1"/>
    </source>
</evidence>
<keyword evidence="4" id="KW-1185">Reference proteome</keyword>
<comment type="caution">
    <text evidence="3">The sequence shown here is derived from an EMBL/GenBank/DDBJ whole genome shotgun (WGS) entry which is preliminary data.</text>
</comment>
<dbReference type="Pfam" id="PF14214">
    <property type="entry name" value="Helitron_like_N"/>
    <property type="match status" value="1"/>
</dbReference>